<dbReference type="AlphaFoldDB" id="A0A1M6ESC6"/>
<dbReference type="EMBL" id="FQZN01000010">
    <property type="protein sequence ID" value="SHI88401.1"/>
    <property type="molecule type" value="Genomic_DNA"/>
</dbReference>
<proteinExistence type="predicted"/>
<keyword evidence="2" id="KW-1185">Reference proteome</keyword>
<evidence type="ECO:0000313" key="1">
    <source>
        <dbReference type="EMBL" id="SHI88401.1"/>
    </source>
</evidence>
<dbReference type="RefSeq" id="WP_025833615.1">
    <property type="nucleotide sequence ID" value="NZ_FQZN01000010.1"/>
</dbReference>
<name>A0A1M6ESC6_9BACE</name>
<protein>
    <submittedName>
        <fullName evidence="1">Uncharacterized protein</fullName>
    </submittedName>
</protein>
<dbReference type="GeneID" id="92712002"/>
<dbReference type="Proteomes" id="UP000184192">
    <property type="component" value="Unassembled WGS sequence"/>
</dbReference>
<reference evidence="2" key="1">
    <citation type="submission" date="2016-11" db="EMBL/GenBank/DDBJ databases">
        <authorList>
            <person name="Varghese N."/>
            <person name="Submissions S."/>
        </authorList>
    </citation>
    <scope>NUCLEOTIDE SEQUENCE [LARGE SCALE GENOMIC DNA]</scope>
    <source>
        <strain evidence="2">DSM 26884</strain>
    </source>
</reference>
<sequence>MKAEIKCRHCADCNKVIIPDDGVEVDTEVVEHGQHIQETITVCQECYRQLYQNDYMSELYFYEFGTLDTMDKPIQL</sequence>
<organism evidence="1 2">
    <name type="scientific">Bacteroides stercorirosoris</name>
    <dbReference type="NCBI Taxonomy" id="871324"/>
    <lineage>
        <taxon>Bacteria</taxon>
        <taxon>Pseudomonadati</taxon>
        <taxon>Bacteroidota</taxon>
        <taxon>Bacteroidia</taxon>
        <taxon>Bacteroidales</taxon>
        <taxon>Bacteroidaceae</taxon>
        <taxon>Bacteroides</taxon>
    </lineage>
</organism>
<evidence type="ECO:0000313" key="2">
    <source>
        <dbReference type="Proteomes" id="UP000184192"/>
    </source>
</evidence>
<accession>A0A1M6ESC6</accession>
<gene>
    <name evidence="1" type="ORF">SAMN05444350_11041</name>
</gene>